<accession>A0A9Q3JGK3</accession>
<dbReference type="AlphaFoldDB" id="A0A9Q3JGK3"/>
<evidence type="ECO:0000256" key="1">
    <source>
        <dbReference type="SAM" id="MobiDB-lite"/>
    </source>
</evidence>
<sequence length="131" mass="14430">MASTAHGPYFLDLKLCAAGHGPWSVGLLGPFWPKYNEAKRGQGGQPPATKDRCWPPHPTFPKLAKRTPGNTFWPLSTPGLWKPPEATSLSPEIFTLHSGEGLSFTKVLCTNDSGMVHIWYNIPLCTNFPQK</sequence>
<reference evidence="2" key="1">
    <citation type="submission" date="2021-03" db="EMBL/GenBank/DDBJ databases">
        <title>Draft genome sequence of rust myrtle Austropuccinia psidii MF-1, a brazilian biotype.</title>
        <authorList>
            <person name="Quecine M.C."/>
            <person name="Pachon D.M.R."/>
            <person name="Bonatelli M.L."/>
            <person name="Correr F.H."/>
            <person name="Franceschini L.M."/>
            <person name="Leite T.F."/>
            <person name="Margarido G.R.A."/>
            <person name="Almeida C.A."/>
            <person name="Ferrarezi J.A."/>
            <person name="Labate C.A."/>
        </authorList>
    </citation>
    <scope>NUCLEOTIDE SEQUENCE</scope>
    <source>
        <strain evidence="2">MF-1</strain>
    </source>
</reference>
<dbReference type="Proteomes" id="UP000765509">
    <property type="component" value="Unassembled WGS sequence"/>
</dbReference>
<name>A0A9Q3JGK3_9BASI</name>
<keyword evidence="3" id="KW-1185">Reference proteome</keyword>
<evidence type="ECO:0000313" key="2">
    <source>
        <dbReference type="EMBL" id="MBW0561733.1"/>
    </source>
</evidence>
<dbReference type="EMBL" id="AVOT02071437">
    <property type="protein sequence ID" value="MBW0561733.1"/>
    <property type="molecule type" value="Genomic_DNA"/>
</dbReference>
<gene>
    <name evidence="2" type="ORF">O181_101448</name>
</gene>
<protein>
    <submittedName>
        <fullName evidence="2">Uncharacterized protein</fullName>
    </submittedName>
</protein>
<evidence type="ECO:0000313" key="3">
    <source>
        <dbReference type="Proteomes" id="UP000765509"/>
    </source>
</evidence>
<proteinExistence type="predicted"/>
<comment type="caution">
    <text evidence="2">The sequence shown here is derived from an EMBL/GenBank/DDBJ whole genome shotgun (WGS) entry which is preliminary data.</text>
</comment>
<organism evidence="2 3">
    <name type="scientific">Austropuccinia psidii MF-1</name>
    <dbReference type="NCBI Taxonomy" id="1389203"/>
    <lineage>
        <taxon>Eukaryota</taxon>
        <taxon>Fungi</taxon>
        <taxon>Dikarya</taxon>
        <taxon>Basidiomycota</taxon>
        <taxon>Pucciniomycotina</taxon>
        <taxon>Pucciniomycetes</taxon>
        <taxon>Pucciniales</taxon>
        <taxon>Sphaerophragmiaceae</taxon>
        <taxon>Austropuccinia</taxon>
    </lineage>
</organism>
<feature type="region of interest" description="Disordered" evidence="1">
    <location>
        <begin position="38"/>
        <end position="71"/>
    </location>
</feature>